<feature type="chain" id="PRO_5043989587" evidence="2">
    <location>
        <begin position="19"/>
        <end position="146"/>
    </location>
</feature>
<keyword evidence="1" id="KW-0472">Membrane</keyword>
<sequence>MVRCVLLWLISPIPACKALPHVEHKWSAGLVGRVDYEFAQLTLLLCRYNPALLVGGSTFVDTSSPGGAVLCQDFPGVGINAKALQRDLQRRFGAIYRQPETLFHFRLENSFKTFMFEDTSTYVTYFRFLFLLVIPVYVEMVVFKQL</sequence>
<protein>
    <submittedName>
        <fullName evidence="3">Uncharacterized protein</fullName>
    </submittedName>
</protein>
<organism evidence="3 4">
    <name type="scientific">Pleurodeles waltl</name>
    <name type="common">Iberian ribbed newt</name>
    <dbReference type="NCBI Taxonomy" id="8319"/>
    <lineage>
        <taxon>Eukaryota</taxon>
        <taxon>Metazoa</taxon>
        <taxon>Chordata</taxon>
        <taxon>Craniata</taxon>
        <taxon>Vertebrata</taxon>
        <taxon>Euteleostomi</taxon>
        <taxon>Amphibia</taxon>
        <taxon>Batrachia</taxon>
        <taxon>Caudata</taxon>
        <taxon>Salamandroidea</taxon>
        <taxon>Salamandridae</taxon>
        <taxon>Pleurodelinae</taxon>
        <taxon>Pleurodeles</taxon>
    </lineage>
</organism>
<keyword evidence="2" id="KW-0732">Signal</keyword>
<dbReference type="EMBL" id="JANPWB010000009">
    <property type="protein sequence ID" value="KAJ1156758.1"/>
    <property type="molecule type" value="Genomic_DNA"/>
</dbReference>
<keyword evidence="1" id="KW-0812">Transmembrane</keyword>
<proteinExistence type="predicted"/>
<evidence type="ECO:0000313" key="4">
    <source>
        <dbReference type="Proteomes" id="UP001066276"/>
    </source>
</evidence>
<evidence type="ECO:0000256" key="1">
    <source>
        <dbReference type="SAM" id="Phobius"/>
    </source>
</evidence>
<feature type="transmembrane region" description="Helical" evidence="1">
    <location>
        <begin position="122"/>
        <end position="143"/>
    </location>
</feature>
<dbReference type="Proteomes" id="UP001066276">
    <property type="component" value="Chromosome 5"/>
</dbReference>
<feature type="signal peptide" evidence="2">
    <location>
        <begin position="1"/>
        <end position="18"/>
    </location>
</feature>
<comment type="caution">
    <text evidence="3">The sequence shown here is derived from an EMBL/GenBank/DDBJ whole genome shotgun (WGS) entry which is preliminary data.</text>
</comment>
<keyword evidence="1" id="KW-1133">Transmembrane helix</keyword>
<name>A0AAV7RXQ6_PLEWA</name>
<gene>
    <name evidence="3" type="ORF">NDU88_009475</name>
</gene>
<dbReference type="AlphaFoldDB" id="A0AAV7RXQ6"/>
<keyword evidence="4" id="KW-1185">Reference proteome</keyword>
<accession>A0AAV7RXQ6</accession>
<reference evidence="3" key="1">
    <citation type="journal article" date="2022" name="bioRxiv">
        <title>Sequencing and chromosome-scale assembly of the giantPleurodeles waltlgenome.</title>
        <authorList>
            <person name="Brown T."/>
            <person name="Elewa A."/>
            <person name="Iarovenko S."/>
            <person name="Subramanian E."/>
            <person name="Araus A.J."/>
            <person name="Petzold A."/>
            <person name="Susuki M."/>
            <person name="Suzuki K.-i.T."/>
            <person name="Hayashi T."/>
            <person name="Toyoda A."/>
            <person name="Oliveira C."/>
            <person name="Osipova E."/>
            <person name="Leigh N.D."/>
            <person name="Simon A."/>
            <person name="Yun M.H."/>
        </authorList>
    </citation>
    <scope>NUCLEOTIDE SEQUENCE</scope>
    <source>
        <strain evidence="3">20211129_DDA</strain>
        <tissue evidence="3">Liver</tissue>
    </source>
</reference>
<evidence type="ECO:0000313" key="3">
    <source>
        <dbReference type="EMBL" id="KAJ1156758.1"/>
    </source>
</evidence>
<evidence type="ECO:0000256" key="2">
    <source>
        <dbReference type="SAM" id="SignalP"/>
    </source>
</evidence>